<evidence type="ECO:0000313" key="15">
    <source>
        <dbReference type="Proteomes" id="UP000706525"/>
    </source>
</evidence>
<dbReference type="Pfam" id="PF06472">
    <property type="entry name" value="ABC_membrane_2"/>
    <property type="match status" value="1"/>
</dbReference>
<dbReference type="InterPro" id="IPR003439">
    <property type="entry name" value="ABC_transporter-like_ATP-bd"/>
</dbReference>
<dbReference type="PROSITE" id="PS00211">
    <property type="entry name" value="ABC_TRANSPORTER_1"/>
    <property type="match status" value="1"/>
</dbReference>
<keyword evidence="15" id="KW-1185">Reference proteome</keyword>
<dbReference type="SUPFAM" id="SSF52540">
    <property type="entry name" value="P-loop containing nucleoside triphosphate hydrolases"/>
    <property type="match status" value="1"/>
</dbReference>
<dbReference type="InterPro" id="IPR027417">
    <property type="entry name" value="P-loop_NTPase"/>
</dbReference>
<dbReference type="Pfam" id="PF00005">
    <property type="entry name" value="ABC_tran"/>
    <property type="match status" value="1"/>
</dbReference>
<dbReference type="CDD" id="cd03223">
    <property type="entry name" value="ABCD_peroxisomal_ALDP"/>
    <property type="match status" value="1"/>
</dbReference>
<accession>A0ABN7Y9J9</accession>
<keyword evidence="6" id="KW-0547">Nucleotide-binding</keyword>
<dbReference type="InterPro" id="IPR050835">
    <property type="entry name" value="ABC_transporter_sub-D"/>
</dbReference>
<evidence type="ECO:0000256" key="1">
    <source>
        <dbReference type="ARBA" id="ARBA00004651"/>
    </source>
</evidence>
<dbReference type="PANTHER" id="PTHR11384:SF59">
    <property type="entry name" value="LYSOSOMAL COBALAMIN TRANSPORTER ABCD4"/>
    <property type="match status" value="1"/>
</dbReference>
<dbReference type="PANTHER" id="PTHR11384">
    <property type="entry name" value="ATP-BINDING CASSETTE, SUB-FAMILY D MEMBER"/>
    <property type="match status" value="1"/>
</dbReference>
<dbReference type="SUPFAM" id="SSF90123">
    <property type="entry name" value="ABC transporter transmembrane region"/>
    <property type="match status" value="1"/>
</dbReference>
<evidence type="ECO:0000313" key="14">
    <source>
        <dbReference type="EMBL" id="CAG9170064.1"/>
    </source>
</evidence>
<dbReference type="Proteomes" id="UP000706525">
    <property type="component" value="Unassembled WGS sequence"/>
</dbReference>
<organism evidence="14 15">
    <name type="scientific">Cupriavidus pampae</name>
    <dbReference type="NCBI Taxonomy" id="659251"/>
    <lineage>
        <taxon>Bacteria</taxon>
        <taxon>Pseudomonadati</taxon>
        <taxon>Pseudomonadota</taxon>
        <taxon>Betaproteobacteria</taxon>
        <taxon>Burkholderiales</taxon>
        <taxon>Burkholderiaceae</taxon>
        <taxon>Cupriavidus</taxon>
    </lineage>
</organism>
<evidence type="ECO:0000256" key="3">
    <source>
        <dbReference type="ARBA" id="ARBA00022475"/>
    </source>
</evidence>
<evidence type="ECO:0000256" key="2">
    <source>
        <dbReference type="ARBA" id="ARBA00022448"/>
    </source>
</evidence>
<dbReference type="EMBL" id="CAJZAG010000003">
    <property type="protein sequence ID" value="CAG9170064.1"/>
    <property type="molecule type" value="Genomic_DNA"/>
</dbReference>
<protein>
    <submittedName>
        <fullName evidence="14">Vitamin B12 transport ATP-binding protein BacA</fullName>
    </submittedName>
</protein>
<evidence type="ECO:0000256" key="7">
    <source>
        <dbReference type="ARBA" id="ARBA00022840"/>
    </source>
</evidence>
<feature type="transmembrane region" description="Helical" evidence="11">
    <location>
        <begin position="292"/>
        <end position="312"/>
    </location>
</feature>
<comment type="caution">
    <text evidence="14">The sequence shown here is derived from an EMBL/GenBank/DDBJ whole genome shotgun (WGS) entry which is preliminary data.</text>
</comment>
<dbReference type="InterPro" id="IPR017871">
    <property type="entry name" value="ABC_transporter-like_CS"/>
</dbReference>
<gene>
    <name evidence="14" type="primary">bacA</name>
    <name evidence="14" type="ORF">LMG32289_01987</name>
</gene>
<dbReference type="Gene3D" id="1.20.1560.10">
    <property type="entry name" value="ABC transporter type 1, transmembrane domain"/>
    <property type="match status" value="1"/>
</dbReference>
<reference evidence="14 15" key="1">
    <citation type="submission" date="2021-08" db="EMBL/GenBank/DDBJ databases">
        <authorList>
            <person name="Peeters C."/>
        </authorList>
    </citation>
    <scope>NUCLEOTIDE SEQUENCE [LARGE SCALE GENOMIC DNA]</scope>
    <source>
        <strain evidence="14 15">LMG 32289</strain>
    </source>
</reference>
<evidence type="ECO:0000256" key="8">
    <source>
        <dbReference type="ARBA" id="ARBA00022989"/>
    </source>
</evidence>
<dbReference type="InterPro" id="IPR036640">
    <property type="entry name" value="ABC1_TM_sf"/>
</dbReference>
<sequence length="648" mass="71795">MSNVTPSSATVPGPAVPAQALRNQSQLRLAATWDLIKPYWKSDDRKAGLGLLALVVALNLAIVYINVLLNEWNRVFYNALEQRDFVSFKTLLIRFSWIAGCFIVLAISRQYYQMMLQMRWRTWMTGTFMDRWLGHQAYYRIEQTHSTDNPDQRIADDLRQFTDGALTLSMGLLNSVVTLISFVGILWAVSGPITLALGGTPIEIPGYMVWFAVGYAVIGSVIAHFVGRPLIGLSFQQEQYEANFRFMLVRLRENSEPVALYKGEPTEQAGLRARFERIRANWNQLMRYTRRLTFVTSGYAQFAIIFPILVAAPRYFANKLTLGGLMQIGSAFGQVQGALSWFVDSYATLVGWKAAANRLIDFQCAMRLAERAEAAMHGAPGAPQEKRQDIEVVDGQGDAMAIEALALALPVRGGGSVDEEGVGPVAHPVERPLVAPFSLTIGRGERWLVSGPSGCGKSVLFRALAGIWPYGSGRVARPDARLLFLPQRSYLPIGTLADALSYPDAGTVHDRETLRRVLREARLAMLADHLDTFDNWSLRLSPGEQQRLAFARALLQRPDYLFLDEATSALDEETEGAMYRLMVDTLPNATIVSIAHRSTVAAFHDRRLRYVPVDGAPGYREGQDESGAGPRDGQAIGGGVSYRVVQEA</sequence>
<keyword evidence="3" id="KW-1003">Cell membrane</keyword>
<dbReference type="GO" id="GO:0005524">
    <property type="term" value="F:ATP binding"/>
    <property type="evidence" value="ECO:0007669"/>
    <property type="project" value="UniProtKB-KW"/>
</dbReference>
<evidence type="ECO:0000256" key="10">
    <source>
        <dbReference type="SAM" id="MobiDB-lite"/>
    </source>
</evidence>
<keyword evidence="8 11" id="KW-1133">Transmembrane helix</keyword>
<feature type="transmembrane region" description="Helical" evidence="11">
    <location>
        <begin position="91"/>
        <end position="112"/>
    </location>
</feature>
<feature type="transmembrane region" description="Helical" evidence="11">
    <location>
        <begin position="47"/>
        <end position="69"/>
    </location>
</feature>
<dbReference type="PROSITE" id="PS50893">
    <property type="entry name" value="ABC_TRANSPORTER_2"/>
    <property type="match status" value="1"/>
</dbReference>
<dbReference type="Gene3D" id="3.40.50.300">
    <property type="entry name" value="P-loop containing nucleotide triphosphate hydrolases"/>
    <property type="match status" value="1"/>
</dbReference>
<keyword evidence="7 14" id="KW-0067">ATP-binding</keyword>
<evidence type="ECO:0000256" key="4">
    <source>
        <dbReference type="ARBA" id="ARBA00022519"/>
    </source>
</evidence>
<evidence type="ECO:0000259" key="13">
    <source>
        <dbReference type="PROSITE" id="PS50929"/>
    </source>
</evidence>
<proteinExistence type="predicted"/>
<evidence type="ECO:0000256" key="11">
    <source>
        <dbReference type="SAM" id="Phobius"/>
    </source>
</evidence>
<feature type="transmembrane region" description="Helical" evidence="11">
    <location>
        <begin position="207"/>
        <end position="227"/>
    </location>
</feature>
<comment type="subcellular location">
    <subcellularLocation>
        <location evidence="1">Cell membrane</location>
        <topology evidence="1">Multi-pass membrane protein</topology>
    </subcellularLocation>
</comment>
<keyword evidence="4" id="KW-0997">Cell inner membrane</keyword>
<dbReference type="PROSITE" id="PS50929">
    <property type="entry name" value="ABC_TM1F"/>
    <property type="match status" value="1"/>
</dbReference>
<evidence type="ECO:0000259" key="12">
    <source>
        <dbReference type="PROSITE" id="PS50893"/>
    </source>
</evidence>
<evidence type="ECO:0000256" key="6">
    <source>
        <dbReference type="ARBA" id="ARBA00022741"/>
    </source>
</evidence>
<keyword evidence="9 11" id="KW-0472">Membrane</keyword>
<feature type="domain" description="ABC transmembrane type-1" evidence="13">
    <location>
        <begin position="53"/>
        <end position="351"/>
    </location>
</feature>
<evidence type="ECO:0000256" key="5">
    <source>
        <dbReference type="ARBA" id="ARBA00022692"/>
    </source>
</evidence>
<feature type="domain" description="ABC transporter" evidence="12">
    <location>
        <begin position="417"/>
        <end position="638"/>
    </location>
</feature>
<keyword evidence="5 11" id="KW-0812">Transmembrane</keyword>
<keyword evidence="2" id="KW-0813">Transport</keyword>
<evidence type="ECO:0000256" key="9">
    <source>
        <dbReference type="ARBA" id="ARBA00023136"/>
    </source>
</evidence>
<dbReference type="InterPro" id="IPR011527">
    <property type="entry name" value="ABC1_TM_dom"/>
</dbReference>
<dbReference type="RefSeq" id="WP_223985985.1">
    <property type="nucleotide sequence ID" value="NZ_CAJZAG010000003.1"/>
</dbReference>
<dbReference type="SMART" id="SM00382">
    <property type="entry name" value="AAA"/>
    <property type="match status" value="1"/>
</dbReference>
<dbReference type="InterPro" id="IPR003593">
    <property type="entry name" value="AAA+_ATPase"/>
</dbReference>
<name>A0ABN7Y9J9_9BURK</name>
<feature type="region of interest" description="Disordered" evidence="10">
    <location>
        <begin position="614"/>
        <end position="638"/>
    </location>
</feature>
<feature type="transmembrane region" description="Helical" evidence="11">
    <location>
        <begin position="165"/>
        <end position="187"/>
    </location>
</feature>